<dbReference type="InterPro" id="IPR007148">
    <property type="entry name" value="SSU_processome_Utp12"/>
</dbReference>
<dbReference type="GO" id="GO:0034388">
    <property type="term" value="C:Pwp2p-containing subcomplex of 90S preribosome"/>
    <property type="evidence" value="ECO:0007669"/>
    <property type="project" value="TreeGrafter"/>
</dbReference>
<dbReference type="Pfam" id="PF00400">
    <property type="entry name" value="WD40"/>
    <property type="match status" value="5"/>
</dbReference>
<dbReference type="GO" id="GO:0032040">
    <property type="term" value="C:small-subunit processome"/>
    <property type="evidence" value="ECO:0007669"/>
    <property type="project" value="TreeGrafter"/>
</dbReference>
<reference evidence="8 9" key="1">
    <citation type="submission" date="2019-01" db="EMBL/GenBank/DDBJ databases">
        <authorList>
            <person name="Ferrante I. M."/>
        </authorList>
    </citation>
    <scope>NUCLEOTIDE SEQUENCE [LARGE SCALE GENOMIC DNA]</scope>
    <source>
        <strain evidence="8 9">B856</strain>
    </source>
</reference>
<name>A0A448Z5E1_9STRA</name>
<dbReference type="GO" id="GO:0000028">
    <property type="term" value="P:ribosomal small subunit assembly"/>
    <property type="evidence" value="ECO:0007669"/>
    <property type="project" value="TreeGrafter"/>
</dbReference>
<protein>
    <recommendedName>
        <fullName evidence="7">Small-subunit processome Utp12 domain-containing protein</fullName>
    </recommendedName>
</protein>
<proteinExistence type="inferred from homology"/>
<dbReference type="InterPro" id="IPR011047">
    <property type="entry name" value="Quinoprotein_ADH-like_sf"/>
</dbReference>
<dbReference type="SMART" id="SM00320">
    <property type="entry name" value="WD40"/>
    <property type="match status" value="11"/>
</dbReference>
<evidence type="ECO:0000256" key="6">
    <source>
        <dbReference type="PROSITE-ProRule" id="PRU00221"/>
    </source>
</evidence>
<dbReference type="InterPro" id="IPR020472">
    <property type="entry name" value="WD40_PAC1"/>
</dbReference>
<dbReference type="InterPro" id="IPR036322">
    <property type="entry name" value="WD40_repeat_dom_sf"/>
</dbReference>
<gene>
    <name evidence="8" type="ORF">PSNMU_V1.4_AUG-EV-PASAV3_0038170</name>
</gene>
<keyword evidence="5" id="KW-0539">Nucleus</keyword>
<organism evidence="8 9">
    <name type="scientific">Pseudo-nitzschia multistriata</name>
    <dbReference type="NCBI Taxonomy" id="183589"/>
    <lineage>
        <taxon>Eukaryota</taxon>
        <taxon>Sar</taxon>
        <taxon>Stramenopiles</taxon>
        <taxon>Ochrophyta</taxon>
        <taxon>Bacillariophyta</taxon>
        <taxon>Bacillariophyceae</taxon>
        <taxon>Bacillariophycidae</taxon>
        <taxon>Bacillariales</taxon>
        <taxon>Bacillariaceae</taxon>
        <taxon>Pseudo-nitzschia</taxon>
    </lineage>
</organism>
<feature type="domain" description="Small-subunit processome Utp12" evidence="7">
    <location>
        <begin position="814"/>
        <end position="918"/>
    </location>
</feature>
<dbReference type="SUPFAM" id="SSF50978">
    <property type="entry name" value="WD40 repeat-like"/>
    <property type="match status" value="1"/>
</dbReference>
<keyword evidence="9" id="KW-1185">Reference proteome</keyword>
<dbReference type="PROSITE" id="PS50082">
    <property type="entry name" value="WD_REPEATS_2"/>
    <property type="match status" value="4"/>
</dbReference>
<accession>A0A448Z5E1</accession>
<dbReference type="PANTHER" id="PTHR19858:SF0">
    <property type="entry name" value="PERIODIC TRYPTOPHAN PROTEIN 2 HOMOLOG"/>
    <property type="match status" value="1"/>
</dbReference>
<dbReference type="InterPro" id="IPR019775">
    <property type="entry name" value="WD40_repeat_CS"/>
</dbReference>
<dbReference type="PROSITE" id="PS50294">
    <property type="entry name" value="WD_REPEATS_REGION"/>
    <property type="match status" value="3"/>
</dbReference>
<dbReference type="PANTHER" id="PTHR19858">
    <property type="entry name" value="WD40 REPEAT PROTEIN"/>
    <property type="match status" value="1"/>
</dbReference>
<dbReference type="InterPro" id="IPR015943">
    <property type="entry name" value="WD40/YVTN_repeat-like_dom_sf"/>
</dbReference>
<dbReference type="PROSITE" id="PS00678">
    <property type="entry name" value="WD_REPEATS_1"/>
    <property type="match status" value="2"/>
</dbReference>
<evidence type="ECO:0000313" key="9">
    <source>
        <dbReference type="Proteomes" id="UP000291116"/>
    </source>
</evidence>
<dbReference type="InterPro" id="IPR027145">
    <property type="entry name" value="PWP2"/>
</dbReference>
<feature type="repeat" description="WD" evidence="6">
    <location>
        <begin position="157"/>
        <end position="198"/>
    </location>
</feature>
<evidence type="ECO:0000259" key="7">
    <source>
        <dbReference type="Pfam" id="PF04003"/>
    </source>
</evidence>
<evidence type="ECO:0000256" key="5">
    <source>
        <dbReference type="ARBA" id="ARBA00023242"/>
    </source>
</evidence>
<evidence type="ECO:0000256" key="1">
    <source>
        <dbReference type="ARBA" id="ARBA00004604"/>
    </source>
</evidence>
<comment type="similarity">
    <text evidence="2">Belongs to the WD repeat PWP2 family.</text>
</comment>
<feature type="repeat" description="WD" evidence="6">
    <location>
        <begin position="412"/>
        <end position="453"/>
    </location>
</feature>
<comment type="subcellular location">
    <subcellularLocation>
        <location evidence="1">Nucleus</location>
        <location evidence="1">Nucleolus</location>
    </subcellularLocation>
</comment>
<evidence type="ECO:0000256" key="2">
    <source>
        <dbReference type="ARBA" id="ARBA00010226"/>
    </source>
</evidence>
<sequence length="937" mass="102310">MKFNYKLQRLCGAYYGNPTVTDSHGTRGGAGNSSNICYTSDGNTLISPTSNRIQVIDLKTHTVRTLPLEARSNVRCIALSPNDAVLLVVDTKNYAMVVNLVRGVVLHRFRFQRKVLDARFSPCGTYLAVTHGKHVRVWLAPNHLRKEFAPLILHRTYTGQSQDATHLCWSEDSSVLLAASKDCTVRIWTLHTTRRYQPTTLSGHKTPVVGAYFDYREDAGSGNRVIDKIYTLSQDGALVAWKCDPPPNNDDEDEDDAVVEEIDLPPGNDEDFEARVDDAIDFFSGGAAGGPASKATRSKSTAPFSKSDQAHALVGCTWRYGSRHYFQQDGASLVACAYNDRTKLLAVGFSSGIFGIYEMPSVANVHTLSVGSNQIIKTCVLNQTGEWLALGCPKSQQLLVWEWRSETYVLKQRGHAYGARCMAYSPDGVVVCTGGEDGKLKLWNASSGFCYATLGEGHTAPVGSVAFANSSVVLSAGLDGTVKAHDLHRYRTFKTLTTPTPCQFLSLAVDPAGEIVVAGAMDPFHVYAWNLRNGRLLDVYTGHTGPVAQLAFSGGGGLLASASWDGTVKLWDMYKANVATESLSHNSDVVCVACRPDGKELVSGTIRGLLSFWDTETGKLKHELDGRRDIAGGRKENDRMASDNNASGRYFTSVCYSADGSCVLAGGNSKYVCIYEAQQRILLKKFQVTFNRNLDGVLDELSSKNMTDFGPVDEHAGDSEDETTYNALRLPGAKRGDDGSRSSKVEVLTRQVSFSSTGREWAAVSGEGLHVYSLDGDMVFDPISLEEAITPSAVKENLSLKNYSLALTMALHLNEDALLEQALEEIPHASIGSVVRTIGPEHLERLLAAIGTAMESSPHVQYYLSWCLEMLRTHGVHMDRHRSSFMRAFRSVHKAVQTKHDELKTICNQNRYALEFIESQASLTTAATAAALAVGKD</sequence>
<dbReference type="OrthoDB" id="3142434at2759"/>
<dbReference type="SUPFAM" id="SSF50998">
    <property type="entry name" value="Quinoprotein alcohol dehydrogenase-like"/>
    <property type="match status" value="1"/>
</dbReference>
<dbReference type="GO" id="GO:0000462">
    <property type="term" value="P:maturation of SSU-rRNA from tricistronic rRNA transcript (SSU-rRNA, 5.8S rRNA, LSU-rRNA)"/>
    <property type="evidence" value="ECO:0007669"/>
    <property type="project" value="TreeGrafter"/>
</dbReference>
<evidence type="ECO:0000256" key="4">
    <source>
        <dbReference type="ARBA" id="ARBA00022737"/>
    </source>
</evidence>
<dbReference type="AlphaFoldDB" id="A0A448Z5E1"/>
<dbReference type="EMBL" id="CAACVS010000116">
    <property type="protein sequence ID" value="VEU37210.1"/>
    <property type="molecule type" value="Genomic_DNA"/>
</dbReference>
<dbReference type="Pfam" id="PF04003">
    <property type="entry name" value="Utp12"/>
    <property type="match status" value="1"/>
</dbReference>
<feature type="repeat" description="WD" evidence="6">
    <location>
        <begin position="540"/>
        <end position="581"/>
    </location>
</feature>
<evidence type="ECO:0000256" key="3">
    <source>
        <dbReference type="ARBA" id="ARBA00022574"/>
    </source>
</evidence>
<dbReference type="Gene3D" id="2.130.10.10">
    <property type="entry name" value="YVTN repeat-like/Quinoprotein amine dehydrogenase"/>
    <property type="match status" value="4"/>
</dbReference>
<dbReference type="InterPro" id="IPR001680">
    <property type="entry name" value="WD40_rpt"/>
</dbReference>
<dbReference type="CDD" id="cd00200">
    <property type="entry name" value="WD40"/>
    <property type="match status" value="1"/>
</dbReference>
<evidence type="ECO:0000313" key="8">
    <source>
        <dbReference type="EMBL" id="VEU37210.1"/>
    </source>
</evidence>
<feature type="repeat" description="WD" evidence="6">
    <location>
        <begin position="582"/>
        <end position="623"/>
    </location>
</feature>
<keyword evidence="3 6" id="KW-0853">WD repeat</keyword>
<dbReference type="PRINTS" id="PR00320">
    <property type="entry name" value="GPROTEINBRPT"/>
</dbReference>
<dbReference type="Proteomes" id="UP000291116">
    <property type="component" value="Unassembled WGS sequence"/>
</dbReference>
<keyword evidence="4" id="KW-0677">Repeat</keyword>